<feature type="region of interest" description="Disordered" evidence="7">
    <location>
        <begin position="759"/>
        <end position="799"/>
    </location>
</feature>
<feature type="compositionally biased region" description="Low complexity" evidence="7">
    <location>
        <begin position="1721"/>
        <end position="1754"/>
    </location>
</feature>
<evidence type="ECO:0000313" key="9">
    <source>
        <dbReference type="EMBL" id="GAX84156.1"/>
    </source>
</evidence>
<dbReference type="InterPro" id="IPR001054">
    <property type="entry name" value="A/G_cyclase"/>
</dbReference>
<dbReference type="PANTHER" id="PTHR11920">
    <property type="entry name" value="GUANYLYL CYCLASE"/>
    <property type="match status" value="1"/>
</dbReference>
<dbReference type="Proteomes" id="UP000232323">
    <property type="component" value="Unassembled WGS sequence"/>
</dbReference>
<keyword evidence="5" id="KW-0472">Membrane</keyword>
<dbReference type="GO" id="GO:0001653">
    <property type="term" value="F:peptide receptor activity"/>
    <property type="evidence" value="ECO:0007669"/>
    <property type="project" value="TreeGrafter"/>
</dbReference>
<feature type="region of interest" description="Disordered" evidence="7">
    <location>
        <begin position="382"/>
        <end position="488"/>
    </location>
</feature>
<reference evidence="9 10" key="1">
    <citation type="submission" date="2017-08" db="EMBL/GenBank/DDBJ databases">
        <title>Acidophilic green algal genome provides insights into adaptation to an acidic environment.</title>
        <authorList>
            <person name="Hirooka S."/>
            <person name="Hirose Y."/>
            <person name="Kanesaki Y."/>
            <person name="Higuchi S."/>
            <person name="Fujiwara T."/>
            <person name="Onuma R."/>
            <person name="Era A."/>
            <person name="Ohbayashi R."/>
            <person name="Uzuka A."/>
            <person name="Nozaki H."/>
            <person name="Yoshikawa H."/>
            <person name="Miyagishima S.Y."/>
        </authorList>
    </citation>
    <scope>NUCLEOTIDE SEQUENCE [LARGE SCALE GENOMIC DNA]</scope>
    <source>
        <strain evidence="9 10">NIES-2499</strain>
    </source>
</reference>
<accession>A0A250XMB4</accession>
<keyword evidence="6" id="KW-0456">Lyase</keyword>
<feature type="region of interest" description="Disordered" evidence="7">
    <location>
        <begin position="888"/>
        <end position="945"/>
    </location>
</feature>
<feature type="compositionally biased region" description="Polar residues" evidence="7">
    <location>
        <begin position="450"/>
        <end position="464"/>
    </location>
</feature>
<feature type="compositionally biased region" description="Polar residues" evidence="7">
    <location>
        <begin position="31"/>
        <end position="46"/>
    </location>
</feature>
<keyword evidence="4" id="KW-1133">Transmembrane helix</keyword>
<feature type="region of interest" description="Disordered" evidence="7">
    <location>
        <begin position="1632"/>
        <end position="1652"/>
    </location>
</feature>
<feature type="region of interest" description="Disordered" evidence="7">
    <location>
        <begin position="826"/>
        <end position="850"/>
    </location>
</feature>
<feature type="compositionally biased region" description="Low complexity" evidence="7">
    <location>
        <begin position="430"/>
        <end position="443"/>
    </location>
</feature>
<feature type="region of interest" description="Disordered" evidence="7">
    <location>
        <begin position="111"/>
        <end position="148"/>
    </location>
</feature>
<dbReference type="GO" id="GO:0004016">
    <property type="term" value="F:adenylate cyclase activity"/>
    <property type="evidence" value="ECO:0007669"/>
    <property type="project" value="TreeGrafter"/>
</dbReference>
<dbReference type="GO" id="GO:0004383">
    <property type="term" value="F:guanylate cyclase activity"/>
    <property type="evidence" value="ECO:0007669"/>
    <property type="project" value="TreeGrafter"/>
</dbReference>
<feature type="compositionally biased region" description="Low complexity" evidence="7">
    <location>
        <begin position="469"/>
        <end position="482"/>
    </location>
</feature>
<dbReference type="GO" id="GO:0000166">
    <property type="term" value="F:nucleotide binding"/>
    <property type="evidence" value="ECO:0007669"/>
    <property type="project" value="UniProtKB-KW"/>
</dbReference>
<evidence type="ECO:0000256" key="5">
    <source>
        <dbReference type="ARBA" id="ARBA00023136"/>
    </source>
</evidence>
<name>A0A250XMB4_9CHLO</name>
<keyword evidence="10" id="KW-1185">Reference proteome</keyword>
<keyword evidence="2" id="KW-0812">Transmembrane</keyword>
<feature type="region of interest" description="Disordered" evidence="7">
    <location>
        <begin position="31"/>
        <end position="59"/>
    </location>
</feature>
<dbReference type="PANTHER" id="PTHR11920:SF335">
    <property type="entry name" value="GUANYLATE CYCLASE"/>
    <property type="match status" value="1"/>
</dbReference>
<evidence type="ECO:0000256" key="4">
    <source>
        <dbReference type="ARBA" id="ARBA00022989"/>
    </source>
</evidence>
<feature type="domain" description="Guanylate cyclase" evidence="8">
    <location>
        <begin position="1413"/>
        <end position="1554"/>
    </location>
</feature>
<evidence type="ECO:0000256" key="3">
    <source>
        <dbReference type="ARBA" id="ARBA00022741"/>
    </source>
</evidence>
<feature type="region of interest" description="Disordered" evidence="7">
    <location>
        <begin position="1120"/>
        <end position="1153"/>
    </location>
</feature>
<dbReference type="OrthoDB" id="548029at2759"/>
<dbReference type="PROSITE" id="PS50125">
    <property type="entry name" value="GUANYLATE_CYCLASE_2"/>
    <property type="match status" value="1"/>
</dbReference>
<dbReference type="SMART" id="SM00044">
    <property type="entry name" value="CYCc"/>
    <property type="match status" value="1"/>
</dbReference>
<sequence>MGAWTSCLHHHAEELRPSQVDAVAQALYSNTNQEAPQQSKGDNSIRLSVASKPPSLDEGRRDVAVAIVSSEEHVHASKELLHAEALVGNFDNPVPDIKQEAQKMLLLQTKGTHEEKQKHTPSNEASSLNVVHQNSKDPTEGNHAISKGQTSLGRSASFQNGFDIDLGAAGAEAASHAMQVLAEISSLVTVIDLTADAVVYQNTHSTRYWGSLTSHDVRGHQESQCESSAGNSELHFHTQASSWVGQRRGTAAQLLLKYLLSAAAPQGGTDIGIMSGSEGHPEGHALNAQMLADVLHCVQSGAKWRGDVYVPASMVQDRGYSMPEALSQGNKSIHEQQGMSQPLDHVMNQNSQWMMPQPQNLRASSLSFTQYHSLDEALGVGNKPAGSLPAGSLQLNPVSDNSRTEEEVGGTQVSSLAEHRKAATEPPPSSQTTTVLVPVVVGGSREHVSPSASSSRTLGSNSPKVQEVGFSRGSSSSQQGRFISERKRQSLARKVSGLGLEAEDELSYSEYHLIKELYTIDDEDSDSLCDIQEEDDDEEEENWSFAQELKLLEGGSRLLAARKAQKHAPVPVAGATAPRDSAVVAAPEHKNLMDEESDEDVGAGWMEMARHSTSSSALAGGQNHSLNLSTVMQTLNRPAVDARLLNSYPSLFNWRDGGFASKGGSGSDRSSVTDTVADSHSHLQTCKDVVGLSGGLADSGGRGGDNSLLHEARMAAGFGNKNVVPGAQDTEEEGGNVGNVIVASYPEDSLHDRTHITHEGQAGKPQLQGEKSVTMQPERDENRRSPAGIGSNAALHDDGDASHLQERPLMLIDVAGEQQLQEGLHVAGGQQGGDGETPGFRSHSTSSLKANSSTTAINLLAAGQSNSPCAPQPSKKLRSLMADMAPLRSSNSVSPAGSSSNLGGFSLKSRQLGGSSEKLMEGCSLRPSLSEDKSPTSSRRNMFKAKSLSNSAVTSSTYSQHLSGHASLQNTLAACRTSDLGGKSRMSPGKLSHLQSDAEGIAAGVGVLDPAIQNLMRIGEDYNSAAEQLPSQSLQLKTQQQRVDDVQASSDIAVTKPRSSVGLQFPLLMNVEGKPGVSKQLNMAMAAVQPSNQTLQPGAQSEVSLIASIPNEGVVSLVTPQETLTGSRDHSQTQQGSTEMTLKQASDQLNQGSNSTQHADILVTVPECEASHVNADTRHGIQDDKQKSPVMKASRSLLQEAGVVENAALVQGCLSVTDCLQPHPGGRAGVEQRSGSQQQLSPSQRLRKLRLEVEGGGYISKQAAYGSKVQNTQQVAAARGNIPGSVSSQEAPAAASTVVGVDLAAHHPSELELMLGPPANNKTGCWHDVQLMPYKDAKTGRQMLLLVQSDVTERVERELIMTQLNEFQIGMLDQMFPRHVLKHIAGGEILRATTIDHSMDHVSRLASSHDNVSIMFMDIVGFTTMSKQIQPQEVMIFLNALFTLFDDLVDEYEVYKVETAGDCYIVAGGLMAMDDDGFMHIDHHPNAQQGAEKVMAFAKALLRCAKTVNMPHSGEPTSVRVGIHTGPVVSGLIGFKLPKFSIFGDTMNTASRMESTCRPGCIQVTEHTRQLLQNHTFEDTGGVEIKGKGFMHTYLWDPALHPEEQYASPDEQVQEAAALLHHLNKAFLHAPNDESQPAAASPPRSPDPNNHISLTLIDTLKEAVKQFPDSPSHAEKALKGLLVLGRQGSNDPISIKDRAREKSRDLLKLVSSHPDDDVIERQTSVQSRSGSSSLRRGPTSRSSGKLLLSPSSSKNNSTRLALVQEVLLKLRPVLEAEQDQQKRQSLAAAMRSSSGPAATLCSPSSKRSVTFDISQLTMKARLGKSAPVTMPDLEEGMPRDTAHSATIDVPTREMDRSQHSIGSSARAHQAESMLTLAVENQLSQLKSLVLKMHSEAAASVQQDPRSSSVLGVQAGSALFAAKPMS</sequence>
<feature type="region of interest" description="Disordered" evidence="7">
    <location>
        <begin position="1706"/>
        <end position="1754"/>
    </location>
</feature>
<evidence type="ECO:0000256" key="7">
    <source>
        <dbReference type="SAM" id="MobiDB-lite"/>
    </source>
</evidence>
<dbReference type="EMBL" id="BEGY01000117">
    <property type="protein sequence ID" value="GAX84156.1"/>
    <property type="molecule type" value="Genomic_DNA"/>
</dbReference>
<dbReference type="InterPro" id="IPR029787">
    <property type="entry name" value="Nucleotide_cyclase"/>
</dbReference>
<protein>
    <recommendedName>
        <fullName evidence="8">Guanylate cyclase domain-containing protein</fullName>
    </recommendedName>
</protein>
<organism evidence="9 10">
    <name type="scientific">Chlamydomonas eustigma</name>
    <dbReference type="NCBI Taxonomy" id="1157962"/>
    <lineage>
        <taxon>Eukaryota</taxon>
        <taxon>Viridiplantae</taxon>
        <taxon>Chlorophyta</taxon>
        <taxon>core chlorophytes</taxon>
        <taxon>Chlorophyceae</taxon>
        <taxon>CS clade</taxon>
        <taxon>Chlamydomonadales</taxon>
        <taxon>Chlamydomonadaceae</taxon>
        <taxon>Chlamydomonas</taxon>
    </lineage>
</organism>
<dbReference type="GO" id="GO:0005886">
    <property type="term" value="C:plasma membrane"/>
    <property type="evidence" value="ECO:0007669"/>
    <property type="project" value="TreeGrafter"/>
</dbReference>
<dbReference type="Pfam" id="PF00211">
    <property type="entry name" value="Guanylate_cyc"/>
    <property type="match status" value="1"/>
</dbReference>
<gene>
    <name evidence="9" type="ORF">CEUSTIGMA_g11579.t1</name>
</gene>
<dbReference type="CDD" id="cd07302">
    <property type="entry name" value="CHD"/>
    <property type="match status" value="1"/>
</dbReference>
<comment type="subcellular location">
    <subcellularLocation>
        <location evidence="1">Membrane</location>
    </subcellularLocation>
</comment>
<evidence type="ECO:0000256" key="6">
    <source>
        <dbReference type="ARBA" id="ARBA00023239"/>
    </source>
</evidence>
<dbReference type="GO" id="GO:0007168">
    <property type="term" value="P:receptor guanylyl cyclase signaling pathway"/>
    <property type="evidence" value="ECO:0007669"/>
    <property type="project" value="TreeGrafter"/>
</dbReference>
<feature type="compositionally biased region" description="Polar residues" evidence="7">
    <location>
        <begin position="120"/>
        <end position="133"/>
    </location>
</feature>
<evidence type="ECO:0000259" key="8">
    <source>
        <dbReference type="PROSITE" id="PS50125"/>
    </source>
</evidence>
<feature type="compositionally biased region" description="Low complexity" evidence="7">
    <location>
        <begin position="1232"/>
        <end position="1244"/>
    </location>
</feature>
<dbReference type="GO" id="GO:0035556">
    <property type="term" value="P:intracellular signal transduction"/>
    <property type="evidence" value="ECO:0007669"/>
    <property type="project" value="InterPro"/>
</dbReference>
<feature type="compositionally biased region" description="Basic and acidic residues" evidence="7">
    <location>
        <begin position="1706"/>
        <end position="1720"/>
    </location>
</feature>
<keyword evidence="3" id="KW-0547">Nucleotide-binding</keyword>
<proteinExistence type="predicted"/>
<feature type="compositionally biased region" description="Polar residues" evidence="7">
    <location>
        <begin position="1791"/>
        <end position="1804"/>
    </location>
</feature>
<comment type="caution">
    <text evidence="9">The sequence shown here is derived from an EMBL/GenBank/DDBJ whole genome shotgun (WGS) entry which is preliminary data.</text>
</comment>
<feature type="region of interest" description="Disordered" evidence="7">
    <location>
        <begin position="1784"/>
        <end position="1804"/>
    </location>
</feature>
<evidence type="ECO:0000313" key="10">
    <source>
        <dbReference type="Proteomes" id="UP000232323"/>
    </source>
</evidence>
<dbReference type="SUPFAM" id="SSF55073">
    <property type="entry name" value="Nucleotide cyclase"/>
    <property type="match status" value="1"/>
</dbReference>
<dbReference type="InterPro" id="IPR050401">
    <property type="entry name" value="Cyclic_nucleotide_synthase"/>
</dbReference>
<dbReference type="Gene3D" id="3.30.70.1230">
    <property type="entry name" value="Nucleotide cyclase"/>
    <property type="match status" value="1"/>
</dbReference>
<evidence type="ECO:0000256" key="1">
    <source>
        <dbReference type="ARBA" id="ARBA00004370"/>
    </source>
</evidence>
<evidence type="ECO:0000256" key="2">
    <source>
        <dbReference type="ARBA" id="ARBA00022692"/>
    </source>
</evidence>
<feature type="compositionally biased region" description="Low complexity" evidence="7">
    <location>
        <begin position="889"/>
        <end position="900"/>
    </location>
</feature>
<feature type="region of interest" description="Disordered" evidence="7">
    <location>
        <begin position="1225"/>
        <end position="1244"/>
    </location>
</feature>